<dbReference type="Gene3D" id="3.20.20.80">
    <property type="entry name" value="Glycosidases"/>
    <property type="match status" value="1"/>
</dbReference>
<dbReference type="PANTHER" id="PTHR37398">
    <property type="entry name" value="ENDO-BETA-1,4-MANNANASE"/>
    <property type="match status" value="1"/>
</dbReference>
<keyword evidence="3" id="KW-1185">Reference proteome</keyword>
<keyword evidence="1" id="KW-1133">Transmembrane helix</keyword>
<dbReference type="EMBL" id="JAVRJZ010000015">
    <property type="protein sequence ID" value="KAK2712416.1"/>
    <property type="molecule type" value="Genomic_DNA"/>
</dbReference>
<dbReference type="AlphaFoldDB" id="A0AA88HR94"/>
<reference evidence="2" key="1">
    <citation type="submission" date="2023-07" db="EMBL/GenBank/DDBJ databases">
        <title>Chromosome-level genome assembly of Artemia franciscana.</title>
        <authorList>
            <person name="Jo E."/>
        </authorList>
    </citation>
    <scope>NUCLEOTIDE SEQUENCE</scope>
    <source>
        <tissue evidence="2">Whole body</tissue>
    </source>
</reference>
<feature type="transmembrane region" description="Helical" evidence="1">
    <location>
        <begin position="31"/>
        <end position="53"/>
    </location>
</feature>
<dbReference type="EMBL" id="JAVRJZ010000015">
    <property type="protein sequence ID" value="KAK2712417.1"/>
    <property type="molecule type" value="Genomic_DNA"/>
</dbReference>
<evidence type="ECO:0000256" key="1">
    <source>
        <dbReference type="SAM" id="Phobius"/>
    </source>
</evidence>
<organism evidence="2 3">
    <name type="scientific">Artemia franciscana</name>
    <name type="common">Brine shrimp</name>
    <name type="synonym">Artemia sanfranciscana</name>
    <dbReference type="NCBI Taxonomy" id="6661"/>
    <lineage>
        <taxon>Eukaryota</taxon>
        <taxon>Metazoa</taxon>
        <taxon>Ecdysozoa</taxon>
        <taxon>Arthropoda</taxon>
        <taxon>Crustacea</taxon>
        <taxon>Branchiopoda</taxon>
        <taxon>Anostraca</taxon>
        <taxon>Artemiidae</taxon>
        <taxon>Artemia</taxon>
    </lineage>
</organism>
<evidence type="ECO:0000313" key="2">
    <source>
        <dbReference type="EMBL" id="KAK2712416.1"/>
    </source>
</evidence>
<accession>A0AA88HR94</accession>
<evidence type="ECO:0000313" key="3">
    <source>
        <dbReference type="Proteomes" id="UP001187531"/>
    </source>
</evidence>
<sequence>MVNFGKSLGVLSSEIPYQRISRPENLKKKEWILKSFGLIIVMLLFSFCFYTMLRMQRCRVRVNGQHLECGREQVFLQGKELHDNGLIMKSLANGVAKTPFPQLPLPALILKYIDQSAFTFEKYCRELVSTGGNLLTWDLDIPFNPKLNVNPLQLFGIRTLLDIAQKYNIFIVLSITGSDQINESDKITYEDIDLFIHNVITPIIHTLKGHSSLLAYSPLARADDMLELTDADDLCTNTTILESVGIDERYPSGISIRMVQYFVARVTEIVHTIDPGELVTVTSSSLLGVKPVGHPGFFSDYCLEKACPECNSHKSALDFYMPASFGIKDGNLMPSVPFAAPMDKPIVLAFNPADEIDLSDSDFRGLPSTLRDIGFSGFFLKEQNMISIENDTLVNRFAAENLEEVDVLEEFNHNFVIEFEEAANMEDASIESSEASLGTRRIIIKAEAENNLKGTGPILMDLSSTGVKEGKNTNYQDRTEVLTDDNAYRRVKQIESKENFNVELDDILQILDQTESIERYDYDNED</sequence>
<gene>
    <name evidence="2" type="ORF">QYM36_011188</name>
</gene>
<dbReference type="PANTHER" id="PTHR37398:SF3">
    <property type="entry name" value="GLYCOSIDE HYDROLASE FAMILY 5 DOMAIN-CONTAINING PROTEIN"/>
    <property type="match status" value="1"/>
</dbReference>
<dbReference type="Proteomes" id="UP001187531">
    <property type="component" value="Unassembled WGS sequence"/>
</dbReference>
<proteinExistence type="predicted"/>
<keyword evidence="1" id="KW-0472">Membrane</keyword>
<protein>
    <submittedName>
        <fullName evidence="2">Uncharacterized protein</fullName>
    </submittedName>
</protein>
<comment type="caution">
    <text evidence="2">The sequence shown here is derived from an EMBL/GenBank/DDBJ whole genome shotgun (WGS) entry which is preliminary data.</text>
</comment>
<name>A0AA88HR94_ARTSF</name>
<keyword evidence="1" id="KW-0812">Transmembrane</keyword>